<dbReference type="Pfam" id="PF00294">
    <property type="entry name" value="PfkB"/>
    <property type="match status" value="1"/>
</dbReference>
<evidence type="ECO:0000313" key="10">
    <source>
        <dbReference type="EMBL" id="RDY25878.1"/>
    </source>
</evidence>
<dbReference type="GO" id="GO:2001059">
    <property type="term" value="P:D-tagatose 6-phosphate catabolic process"/>
    <property type="evidence" value="ECO:0007669"/>
    <property type="project" value="UniProtKB-UniPathway"/>
</dbReference>
<dbReference type="RefSeq" id="WP_094369450.1">
    <property type="nucleotide sequence ID" value="NZ_NOJY02000043.1"/>
</dbReference>
<comment type="similarity">
    <text evidence="7">Belongs to the carbohydrate kinase PfkB family. LacC subfamily.</text>
</comment>
<dbReference type="Gene3D" id="3.40.1190.20">
    <property type="match status" value="1"/>
</dbReference>
<keyword evidence="11" id="KW-1185">Reference proteome</keyword>
<comment type="catalytic activity">
    <reaction evidence="7">
        <text>D-tagatofuranose 6-phosphate + ATP = D-tagatofuranose 1,6-bisphosphate + ADP + H(+)</text>
        <dbReference type="Rhea" id="RHEA:12420"/>
        <dbReference type="ChEBI" id="CHEBI:15378"/>
        <dbReference type="ChEBI" id="CHEBI:30616"/>
        <dbReference type="ChEBI" id="CHEBI:58694"/>
        <dbReference type="ChEBI" id="CHEBI:58695"/>
        <dbReference type="ChEBI" id="CHEBI:456216"/>
        <dbReference type="EC" id="2.7.1.144"/>
    </reaction>
</comment>
<evidence type="ECO:0000256" key="8">
    <source>
        <dbReference type="RuleBase" id="RU369061"/>
    </source>
</evidence>
<dbReference type="GO" id="GO:0005829">
    <property type="term" value="C:cytosol"/>
    <property type="evidence" value="ECO:0007669"/>
    <property type="project" value="TreeGrafter"/>
</dbReference>
<dbReference type="Proteomes" id="UP000215694">
    <property type="component" value="Unassembled WGS sequence"/>
</dbReference>
<accession>A0A371IZM9</accession>
<keyword evidence="4 8" id="KW-0418">Kinase</keyword>
<comment type="function">
    <text evidence="8">Catalyzes the ATP-dependent phosphorylation of fructose-l-phosphate to fructose-l,6-bisphosphate.</text>
</comment>
<organism evidence="10 11">
    <name type="scientific">Romboutsia weinsteinii</name>
    <dbReference type="NCBI Taxonomy" id="2020949"/>
    <lineage>
        <taxon>Bacteria</taxon>
        <taxon>Bacillati</taxon>
        <taxon>Bacillota</taxon>
        <taxon>Clostridia</taxon>
        <taxon>Peptostreptococcales</taxon>
        <taxon>Peptostreptococcaceae</taxon>
        <taxon>Romboutsia</taxon>
    </lineage>
</organism>
<dbReference type="InterPro" id="IPR029056">
    <property type="entry name" value="Ribokinase-like"/>
</dbReference>
<evidence type="ECO:0000256" key="5">
    <source>
        <dbReference type="ARBA" id="ARBA00022840"/>
    </source>
</evidence>
<dbReference type="InterPro" id="IPR011611">
    <property type="entry name" value="PfkB_dom"/>
</dbReference>
<sequence>MIYTVTLNPSIDYVIKLDTLMTGSVNRVSEEHVYPGGKGINVSNVLNELGHKSIALGFISGFTGQYIVDTLKEKGLESDFIKVKDGFTRINVKMKSEEETEVNGKGPKISETELRLLFDKIDNLNSDDILVLAGSIPSALDERLYESIMAKIKDKNIKVIVDATKNLLLNVLKYEPFLIKPNNHELEEMFNVKLTSNEDTVKYAYKLREMGAKNVLVSMGKDGALLITESNEVFLSNVPKGIVKNSVGAGDSMVAGFTAGYLNTNNYEDALKLGAASGSATAFSNDLATKDYIDSLLNEIKVEKLENILS</sequence>
<dbReference type="GO" id="GO:0005524">
    <property type="term" value="F:ATP binding"/>
    <property type="evidence" value="ECO:0007669"/>
    <property type="project" value="UniProtKB-UniRule"/>
</dbReference>
<dbReference type="GO" id="GO:0005988">
    <property type="term" value="P:lactose metabolic process"/>
    <property type="evidence" value="ECO:0007669"/>
    <property type="project" value="UniProtKB-KW"/>
</dbReference>
<evidence type="ECO:0000256" key="6">
    <source>
        <dbReference type="ARBA" id="ARBA00047745"/>
    </source>
</evidence>
<comment type="similarity">
    <text evidence="1">Belongs to the carbohydrate kinase pfkB family.</text>
</comment>
<keyword evidence="7" id="KW-0423">Lactose metabolism</keyword>
<evidence type="ECO:0000256" key="1">
    <source>
        <dbReference type="ARBA" id="ARBA00005380"/>
    </source>
</evidence>
<name>A0A371IZM9_9FIRM</name>
<evidence type="ECO:0000313" key="11">
    <source>
        <dbReference type="Proteomes" id="UP000215694"/>
    </source>
</evidence>
<gene>
    <name evidence="10" type="primary">pfkB</name>
    <name evidence="10" type="ORF">CHL78_015930</name>
</gene>
<dbReference type="NCBIfam" id="TIGR03168">
    <property type="entry name" value="1-PFK"/>
    <property type="match status" value="1"/>
</dbReference>
<keyword evidence="2 7" id="KW-0808">Transferase</keyword>
<comment type="catalytic activity">
    <reaction evidence="6 8">
        <text>beta-D-fructose 1-phosphate + ATP = beta-D-fructose 1,6-bisphosphate + ADP + H(+)</text>
        <dbReference type="Rhea" id="RHEA:14213"/>
        <dbReference type="ChEBI" id="CHEBI:15378"/>
        <dbReference type="ChEBI" id="CHEBI:30616"/>
        <dbReference type="ChEBI" id="CHEBI:32966"/>
        <dbReference type="ChEBI" id="CHEBI:138881"/>
        <dbReference type="ChEBI" id="CHEBI:456216"/>
        <dbReference type="EC" id="2.7.1.56"/>
    </reaction>
</comment>
<dbReference type="InterPro" id="IPR017583">
    <property type="entry name" value="Tagatose/fructose_Pkinase"/>
</dbReference>
<feature type="domain" description="Carbohydrate kinase PfkB" evidence="9">
    <location>
        <begin position="7"/>
        <end position="284"/>
    </location>
</feature>
<protein>
    <recommendedName>
        <fullName evidence="7">Tagatose-6-phosphate kinase</fullName>
        <ecNumber evidence="7">2.7.1.144</ecNumber>
    </recommendedName>
</protein>
<dbReference type="SUPFAM" id="SSF53613">
    <property type="entry name" value="Ribokinase-like"/>
    <property type="match status" value="1"/>
</dbReference>
<dbReference type="AlphaFoldDB" id="A0A371IZM9"/>
<evidence type="ECO:0000259" key="9">
    <source>
        <dbReference type="Pfam" id="PF00294"/>
    </source>
</evidence>
<dbReference type="GO" id="GO:0008662">
    <property type="term" value="F:1-phosphofructokinase activity"/>
    <property type="evidence" value="ECO:0007669"/>
    <property type="project" value="UniProtKB-UniRule"/>
</dbReference>
<dbReference type="GO" id="GO:0016052">
    <property type="term" value="P:carbohydrate catabolic process"/>
    <property type="evidence" value="ECO:0007669"/>
    <property type="project" value="UniProtKB-ARBA"/>
</dbReference>
<dbReference type="EC" id="2.7.1.144" evidence="7"/>
<dbReference type="EMBL" id="NOJY02000043">
    <property type="protein sequence ID" value="RDY25878.1"/>
    <property type="molecule type" value="Genomic_DNA"/>
</dbReference>
<dbReference type="PANTHER" id="PTHR46566:SF1">
    <property type="entry name" value="1-PHOSPHOFRUCTOKINASE"/>
    <property type="match status" value="1"/>
</dbReference>
<evidence type="ECO:0000256" key="7">
    <source>
        <dbReference type="PIRNR" id="PIRNR000535"/>
    </source>
</evidence>
<dbReference type="GO" id="GO:0044281">
    <property type="term" value="P:small molecule metabolic process"/>
    <property type="evidence" value="ECO:0007669"/>
    <property type="project" value="UniProtKB-ARBA"/>
</dbReference>
<evidence type="ECO:0000256" key="2">
    <source>
        <dbReference type="ARBA" id="ARBA00022679"/>
    </source>
</evidence>
<reference evidence="10 11" key="1">
    <citation type="journal article" date="2017" name="Genome Announc.">
        <title>Draft Genome Sequence of Romboutsia weinsteinii sp. nov. Strain CCRI-19649(T) Isolated from Surface Water.</title>
        <authorList>
            <person name="Maheux A.F."/>
            <person name="Boudreau D.K."/>
            <person name="Berube E."/>
            <person name="Boissinot M."/>
            <person name="Cantin P."/>
            <person name="Raymond F."/>
            <person name="Corbeil J."/>
            <person name="Omar R.F."/>
            <person name="Bergeron M.G."/>
        </authorList>
    </citation>
    <scope>NUCLEOTIDE SEQUENCE [LARGE SCALE GENOMIC DNA]</scope>
    <source>
        <strain evidence="10 11">CCRI-19649</strain>
    </source>
</reference>
<evidence type="ECO:0000256" key="4">
    <source>
        <dbReference type="ARBA" id="ARBA00022777"/>
    </source>
</evidence>
<dbReference type="GO" id="GO:0009024">
    <property type="term" value="F:tagatose-6-phosphate kinase activity"/>
    <property type="evidence" value="ECO:0007669"/>
    <property type="project" value="UniProtKB-EC"/>
</dbReference>
<dbReference type="CDD" id="cd01164">
    <property type="entry name" value="FruK_PfkB_like"/>
    <property type="match status" value="1"/>
</dbReference>
<keyword evidence="3 7" id="KW-0547">Nucleotide-binding</keyword>
<dbReference type="PROSITE" id="PS00584">
    <property type="entry name" value="PFKB_KINASES_2"/>
    <property type="match status" value="1"/>
</dbReference>
<dbReference type="NCBIfam" id="TIGR03828">
    <property type="entry name" value="pfkB"/>
    <property type="match status" value="1"/>
</dbReference>
<dbReference type="UniPathway" id="UPA00704">
    <property type="reaction ID" value="UER00715"/>
</dbReference>
<dbReference type="OrthoDB" id="9801219at2"/>
<dbReference type="InterPro" id="IPR002173">
    <property type="entry name" value="Carboh/pur_kinase_PfkB_CS"/>
</dbReference>
<evidence type="ECO:0000256" key="3">
    <source>
        <dbReference type="ARBA" id="ARBA00022741"/>
    </source>
</evidence>
<comment type="pathway">
    <text evidence="7">Carbohydrate metabolism; D-tagatose 6-phosphate degradation; D-glyceraldehyde 3-phosphate and glycerone phosphate from D-tagatose 6-phosphate: step 1/2.</text>
</comment>
<dbReference type="PIRSF" id="PIRSF000535">
    <property type="entry name" value="1PFK/6PFK/LacC"/>
    <property type="match status" value="1"/>
</dbReference>
<keyword evidence="5 7" id="KW-0067">ATP-binding</keyword>
<comment type="caution">
    <text evidence="10">The sequence shown here is derived from an EMBL/GenBank/DDBJ whole genome shotgun (WGS) entry which is preliminary data.</text>
</comment>
<dbReference type="FunFam" id="3.40.1190.20:FF:000001">
    <property type="entry name" value="Phosphofructokinase"/>
    <property type="match status" value="1"/>
</dbReference>
<proteinExistence type="inferred from homology"/>
<dbReference type="PANTHER" id="PTHR46566">
    <property type="entry name" value="1-PHOSPHOFRUCTOKINASE-RELATED"/>
    <property type="match status" value="1"/>
</dbReference>
<dbReference type="InterPro" id="IPR022463">
    <property type="entry name" value="1-PFruKinase"/>
</dbReference>